<dbReference type="PANTHER" id="PTHR33231">
    <property type="entry name" value="30S RIBOSOMAL PROTEIN"/>
    <property type="match status" value="1"/>
</dbReference>
<dbReference type="PANTHER" id="PTHR33231:SF1">
    <property type="entry name" value="30S RIBOSOMAL PROTEIN"/>
    <property type="match status" value="1"/>
</dbReference>
<comment type="caution">
    <text evidence="2">The sequence shown here is derived from an EMBL/GenBank/DDBJ whole genome shotgun (WGS) entry which is preliminary data.</text>
</comment>
<dbReference type="Gene3D" id="3.30.505.50">
    <property type="entry name" value="Sigma 54 modulation/S30EA ribosomal protein, C-terminal domain"/>
    <property type="match status" value="2"/>
</dbReference>
<dbReference type="InterPro" id="IPR038416">
    <property type="entry name" value="Ribosom_S30AE_C_sf"/>
</dbReference>
<evidence type="ECO:0000259" key="1">
    <source>
        <dbReference type="Pfam" id="PF16321"/>
    </source>
</evidence>
<dbReference type="RefSeq" id="WP_378616058.1">
    <property type="nucleotide sequence ID" value="NZ_JBHSAX010000023.1"/>
</dbReference>
<gene>
    <name evidence="2" type="ORF">ACFO0B_27945</name>
</gene>
<evidence type="ECO:0000313" key="2">
    <source>
        <dbReference type="EMBL" id="MFC3965840.1"/>
    </source>
</evidence>
<keyword evidence="3" id="KW-1185">Reference proteome</keyword>
<organism evidence="2 3">
    <name type="scientific">Nocardia jiangsuensis</name>
    <dbReference type="NCBI Taxonomy" id="1691563"/>
    <lineage>
        <taxon>Bacteria</taxon>
        <taxon>Bacillati</taxon>
        <taxon>Actinomycetota</taxon>
        <taxon>Actinomycetes</taxon>
        <taxon>Mycobacteriales</taxon>
        <taxon>Nocardiaceae</taxon>
        <taxon>Nocardia</taxon>
    </lineage>
</organism>
<sequence length="275" mass="29301">MRRRPVAAGRIRSTPAPERAVQQWTTAGDPVLAVTTSGEVEPAEVTRAVRAIGRVLRRHRLDATTRVRVTAPARPGEPTLVQANLCLRDLPTRVQVTGPRGFAVTFAAERLDRRLARAAAGEARAWPDPARPPLTAVTAVRPIVRGKQCLLLDGTVAEAAAVLDAMDYEAYLFVDAETGEDAVVHWVDGVGAGLIRQRSTRPAPSPMTGPLQVGALTVRTSTEPAPVLAKAAAAHRLCRAGLPFLFFTDTATGRGALLYRRYDGDLTLVTPAAAG</sequence>
<dbReference type="InterPro" id="IPR032528">
    <property type="entry name" value="Ribosom_S30AE_C"/>
</dbReference>
<name>A0ABV8E112_9NOCA</name>
<dbReference type="Proteomes" id="UP001595696">
    <property type="component" value="Unassembled WGS sequence"/>
</dbReference>
<reference evidence="3" key="1">
    <citation type="journal article" date="2019" name="Int. J. Syst. Evol. Microbiol.">
        <title>The Global Catalogue of Microorganisms (GCM) 10K type strain sequencing project: providing services to taxonomists for standard genome sequencing and annotation.</title>
        <authorList>
            <consortium name="The Broad Institute Genomics Platform"/>
            <consortium name="The Broad Institute Genome Sequencing Center for Infectious Disease"/>
            <person name="Wu L."/>
            <person name="Ma J."/>
        </authorList>
    </citation>
    <scope>NUCLEOTIDE SEQUENCE [LARGE SCALE GENOMIC DNA]</scope>
    <source>
        <strain evidence="3">CGMCC 4.7330</strain>
    </source>
</reference>
<dbReference type="InterPro" id="IPR050574">
    <property type="entry name" value="HPF/YfiA_ribosome-assoc"/>
</dbReference>
<accession>A0ABV8E112</accession>
<dbReference type="Pfam" id="PF16321">
    <property type="entry name" value="Ribosom_S30AE_C"/>
    <property type="match status" value="1"/>
</dbReference>
<protein>
    <submittedName>
        <fullName evidence="2">Sigma 54 modulation/S30EA ribosomal C-terminal domain-containing protein</fullName>
    </submittedName>
</protein>
<evidence type="ECO:0000313" key="3">
    <source>
        <dbReference type="Proteomes" id="UP001595696"/>
    </source>
</evidence>
<dbReference type="EMBL" id="JBHSAX010000023">
    <property type="protein sequence ID" value="MFC3965840.1"/>
    <property type="molecule type" value="Genomic_DNA"/>
</dbReference>
<feature type="domain" description="Sigma 54 modulation/S30EA ribosomal protein C-terminal" evidence="1">
    <location>
        <begin position="142"/>
        <end position="186"/>
    </location>
</feature>
<proteinExistence type="predicted"/>